<dbReference type="GO" id="GO:0003755">
    <property type="term" value="F:peptidyl-prolyl cis-trans isomerase activity"/>
    <property type="evidence" value="ECO:0007669"/>
    <property type="project" value="UniProtKB-KW"/>
</dbReference>
<dbReference type="RefSeq" id="WP_090442386.1">
    <property type="nucleotide sequence ID" value="NZ_FOHU01000006.1"/>
</dbReference>
<name>A0A1I0CSK3_9FIRM</name>
<evidence type="ECO:0000256" key="6">
    <source>
        <dbReference type="PROSITE-ProRule" id="PRU00278"/>
    </source>
</evidence>
<evidence type="ECO:0000256" key="4">
    <source>
        <dbReference type="ARBA" id="ARBA00023110"/>
    </source>
</evidence>
<proteinExistence type="predicted"/>
<dbReference type="InterPro" id="IPR027304">
    <property type="entry name" value="Trigger_fact/SurA_dom_sf"/>
</dbReference>
<evidence type="ECO:0000313" key="8">
    <source>
        <dbReference type="EMBL" id="SET22686.1"/>
    </source>
</evidence>
<dbReference type="InterPro" id="IPR000297">
    <property type="entry name" value="PPIase_PpiC"/>
</dbReference>
<dbReference type="Pfam" id="PF13616">
    <property type="entry name" value="Rotamase_3"/>
    <property type="match status" value="1"/>
</dbReference>
<dbReference type="InterPro" id="IPR050245">
    <property type="entry name" value="PrsA_foldase"/>
</dbReference>
<comment type="catalytic activity">
    <reaction evidence="1">
        <text>[protein]-peptidylproline (omega=180) = [protein]-peptidylproline (omega=0)</text>
        <dbReference type="Rhea" id="RHEA:16237"/>
        <dbReference type="Rhea" id="RHEA-COMP:10747"/>
        <dbReference type="Rhea" id="RHEA-COMP:10748"/>
        <dbReference type="ChEBI" id="CHEBI:83833"/>
        <dbReference type="ChEBI" id="CHEBI:83834"/>
        <dbReference type="EC" id="5.2.1.8"/>
    </reaction>
</comment>
<sequence>MKDIKNRKKIIFTMTILLIITLFFTACSSSTKMPEDAAAVVNGASITTAEFNKTLALQRMSYEAQFGPDIFAMDTGTGMTLLESVKKSVLDKLVLDEVILQEAEKNDITITEEEIEAAYEPYLMFKNENEAFQQFTEENEIDEAFIKQQIRKDILIHKYRDYYIEKLEISEEAAKAYYDENPDFFAKEEVHARHILVRAGTENAEAKAQEILSQIDNREDFIALADMYLQTQQEGIIVEDLGYFGRGEMVPEFDEAAFALEAGEISGIVETMFGYHIILVKDNINEIEEFEDIKIYLIEYLKDQDFQNHIEELMEEATIELREEL</sequence>
<dbReference type="STRING" id="426128.SAMN05660297_01743"/>
<dbReference type="PROSITE" id="PS50198">
    <property type="entry name" value="PPIC_PPIASE_2"/>
    <property type="match status" value="1"/>
</dbReference>
<organism evidence="8 9">
    <name type="scientific">Natronincola peptidivorans</name>
    <dbReference type="NCBI Taxonomy" id="426128"/>
    <lineage>
        <taxon>Bacteria</taxon>
        <taxon>Bacillati</taxon>
        <taxon>Bacillota</taxon>
        <taxon>Clostridia</taxon>
        <taxon>Peptostreptococcales</taxon>
        <taxon>Natronincolaceae</taxon>
        <taxon>Natronincola</taxon>
    </lineage>
</organism>
<evidence type="ECO:0000313" key="9">
    <source>
        <dbReference type="Proteomes" id="UP000199568"/>
    </source>
</evidence>
<evidence type="ECO:0000256" key="5">
    <source>
        <dbReference type="ARBA" id="ARBA00023235"/>
    </source>
</evidence>
<dbReference type="Gene3D" id="1.10.4030.10">
    <property type="entry name" value="Porin chaperone SurA, peptide-binding domain"/>
    <property type="match status" value="1"/>
</dbReference>
<keyword evidence="3" id="KW-0732">Signal</keyword>
<evidence type="ECO:0000256" key="1">
    <source>
        <dbReference type="ARBA" id="ARBA00000971"/>
    </source>
</evidence>
<dbReference type="SUPFAM" id="SSF54534">
    <property type="entry name" value="FKBP-like"/>
    <property type="match status" value="1"/>
</dbReference>
<keyword evidence="5 6" id="KW-0413">Isomerase</keyword>
<accession>A0A1I0CSK3</accession>
<dbReference type="EC" id="5.2.1.8" evidence="2"/>
<dbReference type="PROSITE" id="PS51257">
    <property type="entry name" value="PROKAR_LIPOPROTEIN"/>
    <property type="match status" value="1"/>
</dbReference>
<reference evidence="8 9" key="1">
    <citation type="submission" date="2016-10" db="EMBL/GenBank/DDBJ databases">
        <authorList>
            <person name="de Groot N.N."/>
        </authorList>
    </citation>
    <scope>NUCLEOTIDE SEQUENCE [LARGE SCALE GENOMIC DNA]</scope>
    <source>
        <strain evidence="8 9">DSM 18979</strain>
    </source>
</reference>
<protein>
    <recommendedName>
        <fullName evidence="2">peptidylprolyl isomerase</fullName>
        <ecNumber evidence="2">5.2.1.8</ecNumber>
    </recommendedName>
</protein>
<keyword evidence="9" id="KW-1185">Reference proteome</keyword>
<dbReference type="EMBL" id="FOHU01000006">
    <property type="protein sequence ID" value="SET22686.1"/>
    <property type="molecule type" value="Genomic_DNA"/>
</dbReference>
<evidence type="ECO:0000256" key="3">
    <source>
        <dbReference type="ARBA" id="ARBA00022729"/>
    </source>
</evidence>
<dbReference type="Proteomes" id="UP000199568">
    <property type="component" value="Unassembled WGS sequence"/>
</dbReference>
<keyword evidence="4 6" id="KW-0697">Rotamase</keyword>
<evidence type="ECO:0000256" key="2">
    <source>
        <dbReference type="ARBA" id="ARBA00013194"/>
    </source>
</evidence>
<dbReference type="Pfam" id="PF13624">
    <property type="entry name" value="SurA_N_3"/>
    <property type="match status" value="1"/>
</dbReference>
<dbReference type="PANTHER" id="PTHR47245">
    <property type="entry name" value="PEPTIDYLPROLYL ISOMERASE"/>
    <property type="match status" value="1"/>
</dbReference>
<dbReference type="PANTHER" id="PTHR47245:SF1">
    <property type="entry name" value="FOLDASE PROTEIN PRSA"/>
    <property type="match status" value="1"/>
</dbReference>
<feature type="domain" description="PpiC" evidence="7">
    <location>
        <begin position="187"/>
        <end position="282"/>
    </location>
</feature>
<dbReference type="SUPFAM" id="SSF109998">
    <property type="entry name" value="Triger factor/SurA peptide-binding domain-like"/>
    <property type="match status" value="1"/>
</dbReference>
<evidence type="ECO:0000259" key="7">
    <source>
        <dbReference type="PROSITE" id="PS50198"/>
    </source>
</evidence>
<dbReference type="InterPro" id="IPR046357">
    <property type="entry name" value="PPIase_dom_sf"/>
</dbReference>
<dbReference type="Gene3D" id="3.10.50.40">
    <property type="match status" value="1"/>
</dbReference>
<dbReference type="AlphaFoldDB" id="A0A1I0CSK3"/>
<gene>
    <name evidence="8" type="ORF">SAMN05660297_01743</name>
</gene>
<dbReference type="OrthoDB" id="14196at2"/>